<evidence type="ECO:0000313" key="2">
    <source>
        <dbReference type="EMBL" id="TXE10619.1"/>
    </source>
</evidence>
<evidence type="ECO:0000313" key="3">
    <source>
        <dbReference type="Proteomes" id="UP000321734"/>
    </source>
</evidence>
<sequence length="204" mass="24188">MMKFLCIAAFLLLVNLSHGQQYAFTKLVHNILFSKYTPTSDHTVFYNSEDFSYTMIAYQENDSLKSDIHDYKKNQIHYFRLNKADSLVYLKTESFKDRTNRYRYMFSDIKLRNKKKTLKLTLIDDHNKKVATYQLIVEDSDVNNFPYFQNSSIMEQYQNLKIETPFNFTVLVAKKYIPGELSISYLLKSMENINLKMKVPSLDK</sequence>
<evidence type="ECO:0000256" key="1">
    <source>
        <dbReference type="SAM" id="SignalP"/>
    </source>
</evidence>
<dbReference type="OrthoDB" id="1449773at2"/>
<dbReference type="RefSeq" id="WP_146888968.1">
    <property type="nucleotide sequence ID" value="NZ_VORX01000001.1"/>
</dbReference>
<keyword evidence="1" id="KW-0732">Signal</keyword>
<dbReference type="EMBL" id="VORX01000001">
    <property type="protein sequence ID" value="TXE10619.1"/>
    <property type="molecule type" value="Genomic_DNA"/>
</dbReference>
<proteinExistence type="predicted"/>
<organism evidence="2 3">
    <name type="scientific">Gelidibacter salicanalis</name>
    <dbReference type="NCBI Taxonomy" id="291193"/>
    <lineage>
        <taxon>Bacteria</taxon>
        <taxon>Pseudomonadati</taxon>
        <taxon>Bacteroidota</taxon>
        <taxon>Flavobacteriia</taxon>
        <taxon>Flavobacteriales</taxon>
        <taxon>Flavobacteriaceae</taxon>
        <taxon>Gelidibacter</taxon>
    </lineage>
</organism>
<protein>
    <recommendedName>
        <fullName evidence="4">DUF3108 domain-containing protein</fullName>
    </recommendedName>
</protein>
<keyword evidence="3" id="KW-1185">Reference proteome</keyword>
<evidence type="ECO:0008006" key="4">
    <source>
        <dbReference type="Google" id="ProtNLM"/>
    </source>
</evidence>
<accession>A0A5C7ASM5</accession>
<dbReference type="AlphaFoldDB" id="A0A5C7ASM5"/>
<dbReference type="Proteomes" id="UP000321734">
    <property type="component" value="Unassembled WGS sequence"/>
</dbReference>
<reference evidence="2 3" key="1">
    <citation type="submission" date="2019-08" db="EMBL/GenBank/DDBJ databases">
        <title>Genome sequence of Gelidibacter salicanalis IC162T.</title>
        <authorList>
            <person name="Bowman J.P."/>
        </authorList>
    </citation>
    <scope>NUCLEOTIDE SEQUENCE [LARGE SCALE GENOMIC DNA]</scope>
    <source>
        <strain evidence="2 3">IC162</strain>
    </source>
</reference>
<feature type="signal peptide" evidence="1">
    <location>
        <begin position="1"/>
        <end position="23"/>
    </location>
</feature>
<comment type="caution">
    <text evidence="2">The sequence shown here is derived from an EMBL/GenBank/DDBJ whole genome shotgun (WGS) entry which is preliminary data.</text>
</comment>
<feature type="chain" id="PRO_5022815408" description="DUF3108 domain-containing protein" evidence="1">
    <location>
        <begin position="24"/>
        <end position="204"/>
    </location>
</feature>
<name>A0A5C7ASM5_9FLAO</name>
<gene>
    <name evidence="2" type="ORF">ES711_01560</name>
</gene>